<organism evidence="1 2">
    <name type="scientific">Marvinbryantia formatexigens DSM 14469</name>
    <dbReference type="NCBI Taxonomy" id="478749"/>
    <lineage>
        <taxon>Bacteria</taxon>
        <taxon>Bacillati</taxon>
        <taxon>Bacillota</taxon>
        <taxon>Clostridia</taxon>
        <taxon>Lachnospirales</taxon>
        <taxon>Lachnospiraceae</taxon>
        <taxon>Marvinbryantia</taxon>
    </lineage>
</organism>
<dbReference type="Proteomes" id="UP000005561">
    <property type="component" value="Unassembled WGS sequence"/>
</dbReference>
<accession>C6LMB7</accession>
<dbReference type="AlphaFoldDB" id="C6LMB7"/>
<evidence type="ECO:0000313" key="1">
    <source>
        <dbReference type="EMBL" id="EET58218.1"/>
    </source>
</evidence>
<reference evidence="1" key="1">
    <citation type="submission" date="2009-07" db="EMBL/GenBank/DDBJ databases">
        <authorList>
            <person name="Weinstock G."/>
            <person name="Sodergren E."/>
            <person name="Clifton S."/>
            <person name="Fulton L."/>
            <person name="Fulton B."/>
            <person name="Courtney L."/>
            <person name="Fronick C."/>
            <person name="Harrison M."/>
            <person name="Strong C."/>
            <person name="Farmer C."/>
            <person name="Delahaunty K."/>
            <person name="Markovic C."/>
            <person name="Hall O."/>
            <person name="Minx P."/>
            <person name="Tomlinson C."/>
            <person name="Mitreva M."/>
            <person name="Nelson J."/>
            <person name="Hou S."/>
            <person name="Wollam A."/>
            <person name="Pepin K.H."/>
            <person name="Johnson M."/>
            <person name="Bhonagiri V."/>
            <person name="Nash W.E."/>
            <person name="Warren W."/>
            <person name="Chinwalla A."/>
            <person name="Mardis E.R."/>
            <person name="Wilson R.K."/>
        </authorList>
    </citation>
    <scope>NUCLEOTIDE SEQUENCE [LARGE SCALE GENOMIC DNA]</scope>
    <source>
        <strain evidence="1">DSM 14469</strain>
    </source>
</reference>
<protein>
    <submittedName>
        <fullName evidence="1">Uncharacterized protein</fullName>
    </submittedName>
</protein>
<evidence type="ECO:0000313" key="2">
    <source>
        <dbReference type="Proteomes" id="UP000005561"/>
    </source>
</evidence>
<gene>
    <name evidence="1" type="ORF">BRYFOR_09816</name>
</gene>
<name>C6LMB7_9FIRM</name>
<proteinExistence type="predicted"/>
<keyword evidence="2" id="KW-1185">Reference proteome</keyword>
<dbReference type="EMBL" id="ACCL02000041">
    <property type="protein sequence ID" value="EET58218.1"/>
    <property type="molecule type" value="Genomic_DNA"/>
</dbReference>
<sequence>MSLFSRRCPCRRSLLKTAEQKNAGGTGPSAFCDIFVHLFYYILTSFS</sequence>
<comment type="caution">
    <text evidence="1">The sequence shown here is derived from an EMBL/GenBank/DDBJ whole genome shotgun (WGS) entry which is preliminary data.</text>
</comment>